<feature type="region of interest" description="Disordered" evidence="1">
    <location>
        <begin position="131"/>
        <end position="261"/>
    </location>
</feature>
<feature type="compositionally biased region" description="Polar residues" evidence="1">
    <location>
        <begin position="164"/>
        <end position="192"/>
    </location>
</feature>
<dbReference type="EMBL" id="JACVVK020000676">
    <property type="protein sequence ID" value="KAK7456966.1"/>
    <property type="molecule type" value="Genomic_DNA"/>
</dbReference>
<name>A0ABD0J3I1_9CAEN</name>
<feature type="compositionally biased region" description="Basic and acidic residues" evidence="1">
    <location>
        <begin position="199"/>
        <end position="213"/>
    </location>
</feature>
<feature type="region of interest" description="Disordered" evidence="1">
    <location>
        <begin position="406"/>
        <end position="453"/>
    </location>
</feature>
<feature type="compositionally biased region" description="Low complexity" evidence="1">
    <location>
        <begin position="135"/>
        <end position="156"/>
    </location>
</feature>
<feature type="compositionally biased region" description="Polar residues" evidence="1">
    <location>
        <begin position="52"/>
        <end position="67"/>
    </location>
</feature>
<dbReference type="AlphaFoldDB" id="A0ABD0J3I1"/>
<organism evidence="2 3">
    <name type="scientific">Batillaria attramentaria</name>
    <dbReference type="NCBI Taxonomy" id="370345"/>
    <lineage>
        <taxon>Eukaryota</taxon>
        <taxon>Metazoa</taxon>
        <taxon>Spiralia</taxon>
        <taxon>Lophotrochozoa</taxon>
        <taxon>Mollusca</taxon>
        <taxon>Gastropoda</taxon>
        <taxon>Caenogastropoda</taxon>
        <taxon>Sorbeoconcha</taxon>
        <taxon>Cerithioidea</taxon>
        <taxon>Batillariidae</taxon>
        <taxon>Batillaria</taxon>
    </lineage>
</organism>
<evidence type="ECO:0000313" key="2">
    <source>
        <dbReference type="EMBL" id="KAK7456966.1"/>
    </source>
</evidence>
<dbReference type="Proteomes" id="UP001519460">
    <property type="component" value="Unassembled WGS sequence"/>
</dbReference>
<keyword evidence="3" id="KW-1185">Reference proteome</keyword>
<evidence type="ECO:0000256" key="1">
    <source>
        <dbReference type="SAM" id="MobiDB-lite"/>
    </source>
</evidence>
<dbReference type="SUPFAM" id="SSF52266">
    <property type="entry name" value="SGNH hydrolase"/>
    <property type="match status" value="1"/>
</dbReference>
<feature type="compositionally biased region" description="Low complexity" evidence="1">
    <location>
        <begin position="1"/>
        <end position="11"/>
    </location>
</feature>
<evidence type="ECO:0000313" key="3">
    <source>
        <dbReference type="Proteomes" id="UP001519460"/>
    </source>
</evidence>
<proteinExistence type="predicted"/>
<sequence length="550" mass="59344">MVLVSPVISKPSSPPHPPDHQTMSVTDSTLGDLCSPTIEDSNPTTPPDRTPPSLTKTRQSAGPTSISIHGVVTTTVNSSHINHLKDALGEVKADMKEQLSKLSASRDSHGGMIQELRRQVDALNKSLPTYAAVAKSSQKSPVPSTSSQPSGGSATPPHQPKPNPRNSTITGQSPVSISNRYVPLTSNSNNDNVIEEIPEVIRDQTSCEKETLRADNSPNSSASPPPQSHNQERPKADKTNTASNVGDKQSGIRENDAKPSPLQQLCNQKIRSDVDTLLLGDSVLRRVDEKKMSVDGCAVQNLAVSGLSVLDLDKWLRTITPASSIVPPRGRHYLSEAVYVSNGNLQTACRRAGVHLVGNTPIFLTASGVPRQKLYSQNRADKIHPSSDGVKALALNIRFGGPDQYNSNVGVHSHGQQKRGLSEWPEGGYNNQRRRVHDNERPRRGYYNDAHPPLRDLGLPLSGHDSGQLRQQCAHDGQRPPFESTLAGVVRQPPAPVVHDYQHKSPVDLHAAGQKTATATHSVSADQQKMMQVLQVQALRSAAADLLAIC</sequence>
<protein>
    <submittedName>
        <fullName evidence="2">Uncharacterized protein</fullName>
    </submittedName>
</protein>
<reference evidence="2 3" key="1">
    <citation type="journal article" date="2023" name="Sci. Data">
        <title>Genome assembly of the Korean intertidal mud-creeper Batillaria attramentaria.</title>
        <authorList>
            <person name="Patra A.K."/>
            <person name="Ho P.T."/>
            <person name="Jun S."/>
            <person name="Lee S.J."/>
            <person name="Kim Y."/>
            <person name="Won Y.J."/>
        </authorList>
    </citation>
    <scope>NUCLEOTIDE SEQUENCE [LARGE SCALE GENOMIC DNA]</scope>
    <source>
        <strain evidence="2">Wonlab-2016</strain>
    </source>
</reference>
<gene>
    <name evidence="2" type="ORF">BaRGS_00039279</name>
</gene>
<comment type="caution">
    <text evidence="2">The sequence shown here is derived from an EMBL/GenBank/DDBJ whole genome shotgun (WGS) entry which is preliminary data.</text>
</comment>
<feature type="region of interest" description="Disordered" evidence="1">
    <location>
        <begin position="1"/>
        <end position="67"/>
    </location>
</feature>
<accession>A0ABD0J3I1</accession>